<reference evidence="1" key="1">
    <citation type="journal article" date="2020" name="mSystems">
        <title>Genome- and Community-Level Interaction Insights into Carbon Utilization and Element Cycling Functions of Hydrothermarchaeota in Hydrothermal Sediment.</title>
        <authorList>
            <person name="Zhou Z."/>
            <person name="Liu Y."/>
            <person name="Xu W."/>
            <person name="Pan J."/>
            <person name="Luo Z.H."/>
            <person name="Li M."/>
        </authorList>
    </citation>
    <scope>NUCLEOTIDE SEQUENCE [LARGE SCALE GENOMIC DNA]</scope>
    <source>
        <strain evidence="1">SpSt-1019</strain>
    </source>
</reference>
<comment type="caution">
    <text evidence="1">The sequence shown here is derived from an EMBL/GenBank/DDBJ whole genome shotgun (WGS) entry which is preliminary data.</text>
</comment>
<dbReference type="EMBL" id="DRUY01000023">
    <property type="protein sequence ID" value="HHI65021.1"/>
    <property type="molecule type" value="Genomic_DNA"/>
</dbReference>
<sequence>MRLKLLILILSSIFLLSILFVATFGNQSAYSQENAKINSLIAQVDPSQFSYTGYWNGQLVELQYIQNVTVEGFRDASLVGQITDFQTNEPVGVKPPCYLLNGESINVFVAPAEYPNLYLVHNGLQGPQKTYCTFVFHQ</sequence>
<name>A0A7C5KAT7_9BACT</name>
<dbReference type="AlphaFoldDB" id="A0A7C5KAT7"/>
<proteinExistence type="predicted"/>
<protein>
    <submittedName>
        <fullName evidence="1">Uncharacterized protein</fullName>
    </submittedName>
</protein>
<accession>A0A7C5KAT7</accession>
<gene>
    <name evidence="1" type="ORF">ENL70_00550</name>
</gene>
<evidence type="ECO:0000313" key="1">
    <source>
        <dbReference type="EMBL" id="HHI65021.1"/>
    </source>
</evidence>
<organism evidence="1">
    <name type="scientific">Thermodesulfobium narugense</name>
    <dbReference type="NCBI Taxonomy" id="184064"/>
    <lineage>
        <taxon>Bacteria</taxon>
        <taxon>Pseudomonadati</taxon>
        <taxon>Thermodesulfobiota</taxon>
        <taxon>Thermodesulfobiia</taxon>
        <taxon>Thermodesulfobiales</taxon>
        <taxon>Thermodesulfobiaceae</taxon>
        <taxon>Thermodesulfobium</taxon>
    </lineage>
</organism>